<dbReference type="Gene3D" id="1.10.10.10">
    <property type="entry name" value="Winged helix-like DNA-binding domain superfamily/Winged helix DNA-binding domain"/>
    <property type="match status" value="1"/>
</dbReference>
<feature type="domain" description="WCX" evidence="3">
    <location>
        <begin position="232"/>
        <end position="308"/>
    </location>
</feature>
<evidence type="ECO:0000313" key="5">
    <source>
        <dbReference type="Proteomes" id="UP000318995"/>
    </source>
</evidence>
<dbReference type="InterPro" id="IPR036390">
    <property type="entry name" value="WH_DNA-bd_sf"/>
</dbReference>
<dbReference type="Pfam" id="PF13280">
    <property type="entry name" value="WYL"/>
    <property type="match status" value="1"/>
</dbReference>
<dbReference type="PROSITE" id="PS52050">
    <property type="entry name" value="WYL"/>
    <property type="match status" value="1"/>
</dbReference>
<accession>A0A5C5WBP6</accession>
<dbReference type="Proteomes" id="UP000318995">
    <property type="component" value="Unassembled WGS sequence"/>
</dbReference>
<protein>
    <submittedName>
        <fullName evidence="4">HTH domain protein</fullName>
    </submittedName>
</protein>
<feature type="domain" description="WYL" evidence="2">
    <location>
        <begin position="134"/>
        <end position="203"/>
    </location>
</feature>
<feature type="domain" description="Helix-turn-helix type 11" evidence="1">
    <location>
        <begin position="2"/>
        <end position="44"/>
    </location>
</feature>
<evidence type="ECO:0000259" key="2">
    <source>
        <dbReference type="Pfam" id="PF13280"/>
    </source>
</evidence>
<dbReference type="InterPro" id="IPR057727">
    <property type="entry name" value="WCX_dom"/>
</dbReference>
<dbReference type="Pfam" id="PF25583">
    <property type="entry name" value="WCX"/>
    <property type="match status" value="1"/>
</dbReference>
<evidence type="ECO:0000313" key="4">
    <source>
        <dbReference type="EMBL" id="TWT47509.1"/>
    </source>
</evidence>
<keyword evidence="5" id="KW-1185">Reference proteome</keyword>
<dbReference type="AlphaFoldDB" id="A0A5C5WBP6"/>
<reference evidence="4 5" key="1">
    <citation type="submission" date="2019-02" db="EMBL/GenBank/DDBJ databases">
        <title>Deep-cultivation of Planctomycetes and their phenomic and genomic characterization uncovers novel biology.</title>
        <authorList>
            <person name="Wiegand S."/>
            <person name="Jogler M."/>
            <person name="Boedeker C."/>
            <person name="Pinto D."/>
            <person name="Vollmers J."/>
            <person name="Rivas-Marin E."/>
            <person name="Kohn T."/>
            <person name="Peeters S.H."/>
            <person name="Heuer A."/>
            <person name="Rast P."/>
            <person name="Oberbeckmann S."/>
            <person name="Bunk B."/>
            <person name="Jeske O."/>
            <person name="Meyerdierks A."/>
            <person name="Storesund J.E."/>
            <person name="Kallscheuer N."/>
            <person name="Luecker S."/>
            <person name="Lage O.M."/>
            <person name="Pohl T."/>
            <person name="Merkel B.J."/>
            <person name="Hornburger P."/>
            <person name="Mueller R.-W."/>
            <person name="Bruemmer F."/>
            <person name="Labrenz M."/>
            <person name="Spormann A.M."/>
            <person name="Op Den Camp H."/>
            <person name="Overmann J."/>
            <person name="Amann R."/>
            <person name="Jetten M.S.M."/>
            <person name="Mascher T."/>
            <person name="Medema M.H."/>
            <person name="Devos D.P."/>
            <person name="Kaster A.-K."/>
            <person name="Ovreas L."/>
            <person name="Rohde M."/>
            <person name="Galperin M.Y."/>
            <person name="Jogler C."/>
        </authorList>
    </citation>
    <scope>NUCLEOTIDE SEQUENCE [LARGE SCALE GENOMIC DNA]</scope>
    <source>
        <strain evidence="4 5">Pla111</strain>
    </source>
</reference>
<dbReference type="PIRSF" id="PIRSF016838">
    <property type="entry name" value="PafC"/>
    <property type="match status" value="1"/>
</dbReference>
<organism evidence="4 5">
    <name type="scientific">Botrimarina hoheduenensis</name>
    <dbReference type="NCBI Taxonomy" id="2528000"/>
    <lineage>
        <taxon>Bacteria</taxon>
        <taxon>Pseudomonadati</taxon>
        <taxon>Planctomycetota</taxon>
        <taxon>Planctomycetia</taxon>
        <taxon>Pirellulales</taxon>
        <taxon>Lacipirellulaceae</taxon>
        <taxon>Botrimarina</taxon>
    </lineage>
</organism>
<name>A0A5C5WBP6_9BACT</name>
<proteinExistence type="predicted"/>
<comment type="caution">
    <text evidence="4">The sequence shown here is derived from an EMBL/GenBank/DDBJ whole genome shotgun (WGS) entry which is preliminary data.</text>
</comment>
<dbReference type="PANTHER" id="PTHR34580">
    <property type="match status" value="1"/>
</dbReference>
<dbReference type="InterPro" id="IPR028349">
    <property type="entry name" value="PafC-like"/>
</dbReference>
<sequence>MLQLLQTLQSGTGQDAEHLADACGVSRRTVFRDLESLKRAGVPVAFDTDGRRYRIDSDHFLPPTNLTVNEALAVLLLAADSEHLGSDPLRRAAGDAAAKIEASLPESMRERLAEIRAGVTLKPEATNPLTGKDEVYRLLLRANEVRRRVEVRYDCQTEYEQYATTLDPYHLLFHRRSWYVIGMSSHHKEVRTFNVGRIVSAEMLKTEFRIPRTFSVASYLGNAWRIMPGPEFAVHLRFEPLVAKNVSEVLWHATQQCDFAPDGTLDFRATVAGLSEIVWWVLGYGDQVEVLAPMRLRKMVAERTRRAAGRYHDV</sequence>
<dbReference type="InterPro" id="IPR013196">
    <property type="entry name" value="HTH_11"/>
</dbReference>
<dbReference type="InterPro" id="IPR036388">
    <property type="entry name" value="WH-like_DNA-bd_sf"/>
</dbReference>
<dbReference type="InterPro" id="IPR051534">
    <property type="entry name" value="CBASS_pafABC_assoc_protein"/>
</dbReference>
<dbReference type="InterPro" id="IPR026881">
    <property type="entry name" value="WYL_dom"/>
</dbReference>
<dbReference type="SUPFAM" id="SSF46785">
    <property type="entry name" value="Winged helix' DNA-binding domain"/>
    <property type="match status" value="1"/>
</dbReference>
<gene>
    <name evidence="4" type="ORF">Pla111_11230</name>
</gene>
<evidence type="ECO:0000259" key="1">
    <source>
        <dbReference type="Pfam" id="PF08279"/>
    </source>
</evidence>
<dbReference type="PANTHER" id="PTHR34580:SF1">
    <property type="entry name" value="PROTEIN PAFC"/>
    <property type="match status" value="1"/>
</dbReference>
<dbReference type="EMBL" id="SJPH01000002">
    <property type="protein sequence ID" value="TWT47509.1"/>
    <property type="molecule type" value="Genomic_DNA"/>
</dbReference>
<dbReference type="Pfam" id="PF08279">
    <property type="entry name" value="HTH_11"/>
    <property type="match status" value="1"/>
</dbReference>
<evidence type="ECO:0000259" key="3">
    <source>
        <dbReference type="Pfam" id="PF25583"/>
    </source>
</evidence>